<evidence type="ECO:0000313" key="4">
    <source>
        <dbReference type="Proteomes" id="UP001642409"/>
    </source>
</evidence>
<evidence type="ECO:0000313" key="3">
    <source>
        <dbReference type="EMBL" id="CAL6002649.1"/>
    </source>
</evidence>
<proteinExistence type="predicted"/>
<evidence type="ECO:0000256" key="1">
    <source>
        <dbReference type="SAM" id="MobiDB-lite"/>
    </source>
</evidence>
<dbReference type="EMBL" id="CATOUU010000369">
    <property type="protein sequence ID" value="CAI9926433.1"/>
    <property type="molecule type" value="Genomic_DNA"/>
</dbReference>
<dbReference type="AlphaFoldDB" id="A0AA86NVY7"/>
<comment type="caution">
    <text evidence="2">The sequence shown here is derived from an EMBL/GenBank/DDBJ whole genome shotgun (WGS) entry which is preliminary data.</text>
</comment>
<dbReference type="EMBL" id="CAXDID020000046">
    <property type="protein sequence ID" value="CAL6002649.1"/>
    <property type="molecule type" value="Genomic_DNA"/>
</dbReference>
<feature type="compositionally biased region" description="Basic and acidic residues" evidence="1">
    <location>
        <begin position="526"/>
        <end position="537"/>
    </location>
</feature>
<keyword evidence="4" id="KW-1185">Reference proteome</keyword>
<reference evidence="3 4" key="2">
    <citation type="submission" date="2024-07" db="EMBL/GenBank/DDBJ databases">
        <authorList>
            <person name="Akdeniz Z."/>
        </authorList>
    </citation>
    <scope>NUCLEOTIDE SEQUENCE [LARGE SCALE GENOMIC DNA]</scope>
</reference>
<reference evidence="2" key="1">
    <citation type="submission" date="2023-06" db="EMBL/GenBank/DDBJ databases">
        <authorList>
            <person name="Kurt Z."/>
        </authorList>
    </citation>
    <scope>NUCLEOTIDE SEQUENCE</scope>
</reference>
<dbReference type="Proteomes" id="UP001642409">
    <property type="component" value="Unassembled WGS sequence"/>
</dbReference>
<protein>
    <submittedName>
        <fullName evidence="2">Uncharacterized protein</fullName>
    </submittedName>
</protein>
<feature type="compositionally biased region" description="Acidic residues" evidence="1">
    <location>
        <begin position="509"/>
        <end position="525"/>
    </location>
</feature>
<name>A0AA86NVY7_9EUKA</name>
<accession>A0AA86NVY7</accession>
<sequence>MQNPILVCSDRGGFIKLINNKETLQRVNNVTARANPVTFQYKYLDFFFFGYDNGRLDVYKYQDEQLLLQFFLNVCDLIEFEPVQRPSMPLPPFSQSAIIAIEFNKFTQTLYVANQQNTLVKMKLDLEASKFEFIEKVKISEKSNKYYFNYIYLFTTNNEQTFVLRNTQILNDQGQELCELQCNEFNYLSQFYDRFDVSQAIKVQYDVSEVPESEVDAEKYPILSELIKTDYNKIQNLSQLSFVGKLFKSEPSSGTYLPDLPFTSRIVEALIVGDCQGRVMRYDLFQLALFKPENFTQVQTIQKYPVFSRKLYIAPTFIFQTSSREDQVYKITKLIPYEAQNFKQKQTIFGYYKQLLEFQLKLFVNQFTAFKNASKNPSELFNFDLPIIKTVFDQLKKECLKVQGLKLPMLKIGQNYACFDASGHSSSVNFNFSNQMVGGSTVCMGTIKAGCASGHNLFIGGYEKFVICYNTEEKDVTWKNYVVHDIVGLDIAGFVSEQKEDELLDELDMCEEEEENEEEAEAENATEEKEKVPEQKKVVKGDGLVDEDIDAGFFDGF</sequence>
<gene>
    <name evidence="2" type="ORF">HINF_LOCUS14078</name>
    <name evidence="3" type="ORF">HINF_LOCUS18018</name>
</gene>
<organism evidence="2">
    <name type="scientific">Hexamita inflata</name>
    <dbReference type="NCBI Taxonomy" id="28002"/>
    <lineage>
        <taxon>Eukaryota</taxon>
        <taxon>Metamonada</taxon>
        <taxon>Diplomonadida</taxon>
        <taxon>Hexamitidae</taxon>
        <taxon>Hexamitinae</taxon>
        <taxon>Hexamita</taxon>
    </lineage>
</organism>
<feature type="region of interest" description="Disordered" evidence="1">
    <location>
        <begin position="509"/>
        <end position="537"/>
    </location>
</feature>
<evidence type="ECO:0000313" key="2">
    <source>
        <dbReference type="EMBL" id="CAI9926433.1"/>
    </source>
</evidence>